<reference evidence="1 2" key="1">
    <citation type="submission" date="2017-11" db="EMBL/GenBank/DDBJ databases">
        <title>Isolation and Characterization of Family Methanocellaceae Species from Potential Methane Hydrate Area Offshore Southwestern Taiwan.</title>
        <authorList>
            <person name="Zhang W.-L."/>
            <person name="Chen W.-C."/>
            <person name="Lai M.-C."/>
            <person name="Chen S.-C."/>
        </authorList>
    </citation>
    <scope>NUCLEOTIDE SEQUENCE [LARGE SCALE GENOMIC DNA]</scope>
    <source>
        <strain evidence="1 2">CWC-04</strain>
    </source>
</reference>
<dbReference type="Proteomes" id="UP001320159">
    <property type="component" value="Unassembled WGS sequence"/>
</dbReference>
<dbReference type="AlphaFoldDB" id="A0AAP2RBI2"/>
<keyword evidence="2" id="KW-1185">Reference proteome</keyword>
<proteinExistence type="predicted"/>
<accession>A0AAP2RBI2</accession>
<sequence length="105" mass="12428">MNMLSISVITEIISIIKVLLEGIFSLTPKKSTVPDDFDSMHNIAMEKARMDAAPLYREMQKLSRRMCGRDAIRYRRKKEKEINRFIAERTQHYINVQIELSRIKR</sequence>
<organism evidence="1 2">
    <name type="scientific">Methanooceanicella nereidis</name>
    <dbReference type="NCBI Taxonomy" id="2052831"/>
    <lineage>
        <taxon>Archaea</taxon>
        <taxon>Methanobacteriati</taxon>
        <taxon>Methanobacteriota</taxon>
        <taxon>Stenosarchaea group</taxon>
        <taxon>Methanomicrobia</taxon>
        <taxon>Methanocellales</taxon>
        <taxon>Methanocellaceae</taxon>
        <taxon>Methanooceanicella</taxon>
    </lineage>
</organism>
<gene>
    <name evidence="1" type="ORF">CUJ83_05270</name>
</gene>
<evidence type="ECO:0000313" key="1">
    <source>
        <dbReference type="EMBL" id="MCD1294408.1"/>
    </source>
</evidence>
<dbReference type="EMBL" id="PGCK01000003">
    <property type="protein sequence ID" value="MCD1294408.1"/>
    <property type="molecule type" value="Genomic_DNA"/>
</dbReference>
<comment type="caution">
    <text evidence="1">The sequence shown here is derived from an EMBL/GenBank/DDBJ whole genome shotgun (WGS) entry which is preliminary data.</text>
</comment>
<evidence type="ECO:0000313" key="2">
    <source>
        <dbReference type="Proteomes" id="UP001320159"/>
    </source>
</evidence>
<name>A0AAP2RBI2_9EURY</name>
<protein>
    <submittedName>
        <fullName evidence="1">Uncharacterized protein</fullName>
    </submittedName>
</protein>